<dbReference type="SUPFAM" id="SSF55785">
    <property type="entry name" value="PYP-like sensor domain (PAS domain)"/>
    <property type="match status" value="1"/>
</dbReference>
<dbReference type="Gene3D" id="3.30.450.20">
    <property type="entry name" value="PAS domain"/>
    <property type="match status" value="1"/>
</dbReference>
<feature type="modified residue" description="4-aspartylphosphate" evidence="7">
    <location>
        <position position="450"/>
    </location>
</feature>
<name>A0A110B5V2_HALHR</name>
<dbReference type="PROSITE" id="PS50113">
    <property type="entry name" value="PAC"/>
    <property type="match status" value="1"/>
</dbReference>
<keyword evidence="4" id="KW-0808">Transferase</keyword>
<keyword evidence="6" id="KW-0902">Two-component regulatory system</keyword>
<dbReference type="InterPro" id="IPR001789">
    <property type="entry name" value="Sig_transdc_resp-reg_receiver"/>
</dbReference>
<feature type="domain" description="Histidine kinase" evidence="9">
    <location>
        <begin position="151"/>
        <end position="367"/>
    </location>
</feature>
<dbReference type="InterPro" id="IPR005467">
    <property type="entry name" value="His_kinase_dom"/>
</dbReference>
<dbReference type="CDD" id="cd17546">
    <property type="entry name" value="REC_hyHK_CKI1_RcsC-like"/>
    <property type="match status" value="1"/>
</dbReference>
<keyword evidence="13" id="KW-1185">Reference proteome</keyword>
<evidence type="ECO:0000256" key="1">
    <source>
        <dbReference type="ARBA" id="ARBA00000085"/>
    </source>
</evidence>
<dbReference type="PANTHER" id="PTHR43047:SF72">
    <property type="entry name" value="OSMOSENSING HISTIDINE PROTEIN KINASE SLN1"/>
    <property type="match status" value="1"/>
</dbReference>
<dbReference type="Gene3D" id="1.10.287.130">
    <property type="match status" value="1"/>
</dbReference>
<evidence type="ECO:0000259" key="11">
    <source>
        <dbReference type="PROSITE" id="PS50113"/>
    </source>
</evidence>
<keyword evidence="8" id="KW-0175">Coiled coil</keyword>
<feature type="domain" description="PAC" evidence="11">
    <location>
        <begin position="88"/>
        <end position="140"/>
    </location>
</feature>
<dbReference type="Pfam" id="PF00072">
    <property type="entry name" value="Response_reg"/>
    <property type="match status" value="1"/>
</dbReference>
<dbReference type="InterPro" id="IPR036890">
    <property type="entry name" value="HATPase_C_sf"/>
</dbReference>
<dbReference type="InterPro" id="IPR011006">
    <property type="entry name" value="CheY-like_superfamily"/>
</dbReference>
<dbReference type="SUPFAM" id="SSF47384">
    <property type="entry name" value="Homodimeric domain of signal transducing histidine kinase"/>
    <property type="match status" value="1"/>
</dbReference>
<evidence type="ECO:0000256" key="8">
    <source>
        <dbReference type="SAM" id="Coils"/>
    </source>
</evidence>
<dbReference type="InterPro" id="IPR001610">
    <property type="entry name" value="PAC"/>
</dbReference>
<dbReference type="KEGG" id="hhk:HH1059_19140"/>
<dbReference type="InterPro" id="IPR004358">
    <property type="entry name" value="Sig_transdc_His_kin-like_C"/>
</dbReference>
<dbReference type="InterPro" id="IPR000014">
    <property type="entry name" value="PAS"/>
</dbReference>
<reference evidence="12" key="1">
    <citation type="submission" date="2016-02" db="EMBL/GenBank/DDBJ databases">
        <title>Halorhodospira halochloris DSM-1059 complete genome, version 2.</title>
        <authorList>
            <person name="Tsukatani Y."/>
        </authorList>
    </citation>
    <scope>NUCLEOTIDE SEQUENCE</scope>
    <source>
        <strain evidence="12">DSM 1059</strain>
    </source>
</reference>
<dbReference type="GO" id="GO:0000155">
    <property type="term" value="F:phosphorelay sensor kinase activity"/>
    <property type="evidence" value="ECO:0007669"/>
    <property type="project" value="InterPro"/>
</dbReference>
<dbReference type="Gene3D" id="3.40.50.2300">
    <property type="match status" value="1"/>
</dbReference>
<organism evidence="12 13">
    <name type="scientific">Halorhodospira halochloris</name>
    <name type="common">Ectothiorhodospira halochloris</name>
    <dbReference type="NCBI Taxonomy" id="1052"/>
    <lineage>
        <taxon>Bacteria</taxon>
        <taxon>Pseudomonadati</taxon>
        <taxon>Pseudomonadota</taxon>
        <taxon>Gammaproteobacteria</taxon>
        <taxon>Chromatiales</taxon>
        <taxon>Ectothiorhodospiraceae</taxon>
        <taxon>Halorhodospira</taxon>
    </lineage>
</organism>
<evidence type="ECO:0000259" key="9">
    <source>
        <dbReference type="PROSITE" id="PS50109"/>
    </source>
</evidence>
<protein>
    <recommendedName>
        <fullName evidence="2">histidine kinase</fullName>
        <ecNumber evidence="2">2.7.13.3</ecNumber>
    </recommendedName>
</protein>
<evidence type="ECO:0000313" key="12">
    <source>
        <dbReference type="EMBL" id="BAU58603.1"/>
    </source>
</evidence>
<dbReference type="CDD" id="cd00130">
    <property type="entry name" value="PAS"/>
    <property type="match status" value="1"/>
</dbReference>
<dbReference type="Pfam" id="PF02518">
    <property type="entry name" value="HATPase_c"/>
    <property type="match status" value="1"/>
</dbReference>
<dbReference type="SMART" id="SM00086">
    <property type="entry name" value="PAC"/>
    <property type="match status" value="1"/>
</dbReference>
<dbReference type="SMART" id="SM00448">
    <property type="entry name" value="REC"/>
    <property type="match status" value="1"/>
</dbReference>
<gene>
    <name evidence="12" type="ORF">HH1059_19140</name>
</gene>
<keyword evidence="5 12" id="KW-0418">Kinase</keyword>
<dbReference type="InterPro" id="IPR003594">
    <property type="entry name" value="HATPase_dom"/>
</dbReference>
<dbReference type="Gene3D" id="3.30.565.10">
    <property type="entry name" value="Histidine kinase-like ATPase, C-terminal domain"/>
    <property type="match status" value="1"/>
</dbReference>
<evidence type="ECO:0000256" key="3">
    <source>
        <dbReference type="ARBA" id="ARBA00022553"/>
    </source>
</evidence>
<dbReference type="OrthoDB" id="5555106at2"/>
<dbReference type="InterPro" id="IPR013655">
    <property type="entry name" value="PAS_fold_3"/>
</dbReference>
<dbReference type="PROSITE" id="PS50109">
    <property type="entry name" value="HIS_KIN"/>
    <property type="match status" value="1"/>
</dbReference>
<dbReference type="FunFam" id="3.30.565.10:FF:000010">
    <property type="entry name" value="Sensor histidine kinase RcsC"/>
    <property type="match status" value="1"/>
</dbReference>
<dbReference type="RefSeq" id="WP_096409944.1">
    <property type="nucleotide sequence ID" value="NZ_AP017372.2"/>
</dbReference>
<dbReference type="SUPFAM" id="SSF55874">
    <property type="entry name" value="ATPase domain of HSP90 chaperone/DNA topoisomerase II/histidine kinase"/>
    <property type="match status" value="1"/>
</dbReference>
<dbReference type="PROSITE" id="PS50110">
    <property type="entry name" value="RESPONSE_REGULATORY"/>
    <property type="match status" value="1"/>
</dbReference>
<dbReference type="SUPFAM" id="SSF52172">
    <property type="entry name" value="CheY-like"/>
    <property type="match status" value="1"/>
</dbReference>
<dbReference type="EC" id="2.7.13.3" evidence="2"/>
<evidence type="ECO:0000256" key="6">
    <source>
        <dbReference type="ARBA" id="ARBA00023012"/>
    </source>
</evidence>
<proteinExistence type="predicted"/>
<dbReference type="CDD" id="cd00082">
    <property type="entry name" value="HisKA"/>
    <property type="match status" value="1"/>
</dbReference>
<dbReference type="SMART" id="SM00387">
    <property type="entry name" value="HATPase_c"/>
    <property type="match status" value="1"/>
</dbReference>
<dbReference type="CDD" id="cd16922">
    <property type="entry name" value="HATPase_EvgS-ArcB-TorS-like"/>
    <property type="match status" value="1"/>
</dbReference>
<sequence length="530" mass="59498">MAGQHQQALQESEQRFQIATEAAGIGVWELDLETGRFQWNSYMFSIFGIDGVKESEPDYESWKQMLLPEDRQRMERVVRDSARHGEGWELVFRAQRRDGEIRYIRAVGRQLYDCTGVPRKAFGINEDITQKKEAEWAREQAERERREFLAAVSHDLRTPLSALIGLNDLLSETDLDEQQRHYLNLSRTAGETLLARINTILDLSRLEAGKVELFPEPFDLRNYLSEQVALLRTLADRKGLELELVMAEDLPKRVYGDATRLGQVIYNLTSNAIKFTDEGGVWINVAPSQQGQIKVSVADTGPGIAPEDQKRVFLAFTQAGGVDKRKEGSGLGLRICRELARLMGGDVVLESTVGHGSVFTFTATLPKTEEQSLEYGWREGAGSSANSATYGSCPDGAERLDVVVAEDDPTNALMLCELLKGFNCHPVHVENGLDALDQWSRLKPDLLLLDLQMPGADGRTVAYQVRQIEAANSWRRTTVAILTAYPPSELERICEQVDCDQLLHKPIDKLTLQRLIDSVREQKRLLVGEG</sequence>
<evidence type="ECO:0000256" key="2">
    <source>
        <dbReference type="ARBA" id="ARBA00012438"/>
    </source>
</evidence>
<dbReference type="PRINTS" id="PR00344">
    <property type="entry name" value="BCTRLSENSOR"/>
</dbReference>
<dbReference type="Pfam" id="PF08447">
    <property type="entry name" value="PAS_3"/>
    <property type="match status" value="1"/>
</dbReference>
<dbReference type="NCBIfam" id="TIGR00229">
    <property type="entry name" value="sensory_box"/>
    <property type="match status" value="1"/>
</dbReference>
<comment type="catalytic activity">
    <reaction evidence="1">
        <text>ATP + protein L-histidine = ADP + protein N-phospho-L-histidine.</text>
        <dbReference type="EC" id="2.7.13.3"/>
    </reaction>
</comment>
<dbReference type="InterPro" id="IPR003661">
    <property type="entry name" value="HisK_dim/P_dom"/>
</dbReference>
<dbReference type="GO" id="GO:0009927">
    <property type="term" value="F:histidine phosphotransfer kinase activity"/>
    <property type="evidence" value="ECO:0007669"/>
    <property type="project" value="TreeGrafter"/>
</dbReference>
<dbReference type="InterPro" id="IPR036097">
    <property type="entry name" value="HisK_dim/P_sf"/>
</dbReference>
<dbReference type="EMBL" id="AP017372">
    <property type="protein sequence ID" value="BAU58603.1"/>
    <property type="molecule type" value="Genomic_DNA"/>
</dbReference>
<dbReference type="PANTHER" id="PTHR43047">
    <property type="entry name" value="TWO-COMPONENT HISTIDINE PROTEIN KINASE"/>
    <property type="match status" value="1"/>
</dbReference>
<feature type="domain" description="Response regulatory" evidence="10">
    <location>
        <begin position="401"/>
        <end position="520"/>
    </location>
</feature>
<dbReference type="Proteomes" id="UP000218890">
    <property type="component" value="Chromosome"/>
</dbReference>
<dbReference type="InterPro" id="IPR035965">
    <property type="entry name" value="PAS-like_dom_sf"/>
</dbReference>
<evidence type="ECO:0000256" key="4">
    <source>
        <dbReference type="ARBA" id="ARBA00022679"/>
    </source>
</evidence>
<dbReference type="SMART" id="SM00388">
    <property type="entry name" value="HisKA"/>
    <property type="match status" value="1"/>
</dbReference>
<evidence type="ECO:0000256" key="7">
    <source>
        <dbReference type="PROSITE-ProRule" id="PRU00169"/>
    </source>
</evidence>
<dbReference type="Pfam" id="PF00512">
    <property type="entry name" value="HisKA"/>
    <property type="match status" value="1"/>
</dbReference>
<dbReference type="InterPro" id="IPR000700">
    <property type="entry name" value="PAS-assoc_C"/>
</dbReference>
<dbReference type="GO" id="GO:0005886">
    <property type="term" value="C:plasma membrane"/>
    <property type="evidence" value="ECO:0007669"/>
    <property type="project" value="TreeGrafter"/>
</dbReference>
<dbReference type="AlphaFoldDB" id="A0A110B5V2"/>
<evidence type="ECO:0000259" key="10">
    <source>
        <dbReference type="PROSITE" id="PS50110"/>
    </source>
</evidence>
<accession>A0A110B5V2</accession>
<keyword evidence="3 7" id="KW-0597">Phosphoprotein</keyword>
<feature type="coiled-coil region" evidence="8">
    <location>
        <begin position="124"/>
        <end position="151"/>
    </location>
</feature>
<dbReference type="Gene3D" id="2.10.70.100">
    <property type="match status" value="1"/>
</dbReference>
<evidence type="ECO:0000256" key="5">
    <source>
        <dbReference type="ARBA" id="ARBA00022777"/>
    </source>
</evidence>
<evidence type="ECO:0000313" key="13">
    <source>
        <dbReference type="Proteomes" id="UP000218890"/>
    </source>
</evidence>